<feature type="region of interest" description="Disordered" evidence="1">
    <location>
        <begin position="1"/>
        <end position="27"/>
    </location>
</feature>
<organism evidence="2 3">
    <name type="scientific">Pristionchus pacificus</name>
    <name type="common">Parasitic nematode worm</name>
    <dbReference type="NCBI Taxonomy" id="54126"/>
    <lineage>
        <taxon>Eukaryota</taxon>
        <taxon>Metazoa</taxon>
        <taxon>Ecdysozoa</taxon>
        <taxon>Nematoda</taxon>
        <taxon>Chromadorea</taxon>
        <taxon>Rhabditida</taxon>
        <taxon>Rhabditina</taxon>
        <taxon>Diplogasteromorpha</taxon>
        <taxon>Diplogasteroidea</taxon>
        <taxon>Neodiplogasteridae</taxon>
        <taxon>Pristionchus</taxon>
    </lineage>
</organism>
<accession>A0A8R1YV51</accession>
<accession>A0A2A6CVZ7</accession>
<dbReference type="Proteomes" id="UP000005239">
    <property type="component" value="Unassembled WGS sequence"/>
</dbReference>
<protein>
    <submittedName>
        <fullName evidence="2">Uncharacterized protein</fullName>
    </submittedName>
</protein>
<sequence length="50" mass="5585">IHQPQRGDSNDINDCDAIEEPSQQGNDANLDAIRYVWPIPERAALEPLQA</sequence>
<dbReference type="AlphaFoldDB" id="A0A2A6CVZ7"/>
<name>A0A2A6CVZ7_PRIPA</name>
<evidence type="ECO:0000313" key="2">
    <source>
        <dbReference type="EnsemblMetazoa" id="PPA36167.1"/>
    </source>
</evidence>
<evidence type="ECO:0000256" key="1">
    <source>
        <dbReference type="SAM" id="MobiDB-lite"/>
    </source>
</evidence>
<evidence type="ECO:0000313" key="3">
    <source>
        <dbReference type="Proteomes" id="UP000005239"/>
    </source>
</evidence>
<keyword evidence="3" id="KW-1185">Reference proteome</keyword>
<reference evidence="3" key="1">
    <citation type="journal article" date="2008" name="Nat. Genet.">
        <title>The Pristionchus pacificus genome provides a unique perspective on nematode lifestyle and parasitism.</title>
        <authorList>
            <person name="Dieterich C."/>
            <person name="Clifton S.W."/>
            <person name="Schuster L.N."/>
            <person name="Chinwalla A."/>
            <person name="Delehaunty K."/>
            <person name="Dinkelacker I."/>
            <person name="Fulton L."/>
            <person name="Fulton R."/>
            <person name="Godfrey J."/>
            <person name="Minx P."/>
            <person name="Mitreva M."/>
            <person name="Roeseler W."/>
            <person name="Tian H."/>
            <person name="Witte H."/>
            <person name="Yang S.P."/>
            <person name="Wilson R.K."/>
            <person name="Sommer R.J."/>
        </authorList>
    </citation>
    <scope>NUCLEOTIDE SEQUENCE [LARGE SCALE GENOMIC DNA]</scope>
    <source>
        <strain evidence="3">PS312</strain>
    </source>
</reference>
<dbReference type="EnsemblMetazoa" id="PPA36167.1">
    <property type="protein sequence ID" value="PPA36167.1"/>
    <property type="gene ID" value="WBGene00274536"/>
</dbReference>
<proteinExistence type="predicted"/>
<feature type="compositionally biased region" description="Polar residues" evidence="1">
    <location>
        <begin position="1"/>
        <end position="10"/>
    </location>
</feature>
<gene>
    <name evidence="2" type="primary">WBGene00274536</name>
</gene>
<reference evidence="2" key="2">
    <citation type="submission" date="2022-06" db="UniProtKB">
        <authorList>
            <consortium name="EnsemblMetazoa"/>
        </authorList>
    </citation>
    <scope>IDENTIFICATION</scope>
    <source>
        <strain evidence="2">PS312</strain>
    </source>
</reference>